<sequence length="119" mass="12481">MPGLGHRGSTVLRDISMLDPGVVSVLASIKLELSANTHDNALLNTMPPRVASVISKPSPVMLHQVMYARWQGSGATDSPQPAGYRYPSSSTGYDPSAYRDYRGGGGGPSGTTYGGGRGW</sequence>
<name>A0A1E3IDG5_9TREE</name>
<feature type="compositionally biased region" description="Gly residues" evidence="1">
    <location>
        <begin position="103"/>
        <end position="119"/>
    </location>
</feature>
<evidence type="ECO:0000313" key="2">
    <source>
        <dbReference type="EMBL" id="WVN90274.1"/>
    </source>
</evidence>
<dbReference type="AlphaFoldDB" id="A0A1E3IDG5"/>
<protein>
    <submittedName>
        <fullName evidence="2">Uncharacterized protein</fullName>
    </submittedName>
</protein>
<feature type="region of interest" description="Disordered" evidence="1">
    <location>
        <begin position="72"/>
        <end position="119"/>
    </location>
</feature>
<evidence type="ECO:0000313" key="3">
    <source>
        <dbReference type="Proteomes" id="UP000094043"/>
    </source>
</evidence>
<proteinExistence type="predicted"/>
<dbReference type="VEuPathDB" id="FungiDB:L203_04187"/>
<dbReference type="RefSeq" id="XP_066070974.1">
    <property type="nucleotide sequence ID" value="XM_066214877.1"/>
</dbReference>
<evidence type="ECO:0000256" key="1">
    <source>
        <dbReference type="SAM" id="MobiDB-lite"/>
    </source>
</evidence>
<dbReference type="EMBL" id="CP143790">
    <property type="protein sequence ID" value="WVN90274.1"/>
    <property type="molecule type" value="Genomic_DNA"/>
</dbReference>
<gene>
    <name evidence="2" type="ORF">L203_105510</name>
</gene>
<reference evidence="2" key="1">
    <citation type="submission" date="2016-06" db="EMBL/GenBank/DDBJ databases">
        <authorList>
            <person name="Cuomo C."/>
            <person name="Litvintseva A."/>
            <person name="Heitman J."/>
            <person name="Chen Y."/>
            <person name="Sun S."/>
            <person name="Springer D."/>
            <person name="Dromer F."/>
            <person name="Young S."/>
            <person name="Zeng Q."/>
            <person name="Chapman S."/>
            <person name="Gujja S."/>
            <person name="Saif S."/>
            <person name="Birren B."/>
        </authorList>
    </citation>
    <scope>NUCLEOTIDE SEQUENCE</scope>
    <source>
        <strain evidence="2">CBS 7841</strain>
    </source>
</reference>
<organism evidence="2 3">
    <name type="scientific">Cryptococcus depauperatus CBS 7841</name>
    <dbReference type="NCBI Taxonomy" id="1295531"/>
    <lineage>
        <taxon>Eukaryota</taxon>
        <taxon>Fungi</taxon>
        <taxon>Dikarya</taxon>
        <taxon>Basidiomycota</taxon>
        <taxon>Agaricomycotina</taxon>
        <taxon>Tremellomycetes</taxon>
        <taxon>Tremellales</taxon>
        <taxon>Cryptococcaceae</taxon>
        <taxon>Cryptococcus</taxon>
    </lineage>
</organism>
<keyword evidence="3" id="KW-1185">Reference proteome</keyword>
<reference evidence="2" key="2">
    <citation type="journal article" date="2022" name="Elife">
        <title>Obligate sexual reproduction of a homothallic fungus closely related to the Cryptococcus pathogenic species complex.</title>
        <authorList>
            <person name="Passer A.R."/>
            <person name="Clancey S.A."/>
            <person name="Shea T."/>
            <person name="David-Palma M."/>
            <person name="Averette A.F."/>
            <person name="Boekhout T."/>
            <person name="Porcel B.M."/>
            <person name="Nowrousian M."/>
            <person name="Cuomo C.A."/>
            <person name="Sun S."/>
            <person name="Heitman J."/>
            <person name="Coelho M.A."/>
        </authorList>
    </citation>
    <scope>NUCLEOTIDE SEQUENCE</scope>
    <source>
        <strain evidence="2">CBS 7841</strain>
    </source>
</reference>
<accession>A0A1E3IDG5</accession>
<reference evidence="2" key="3">
    <citation type="submission" date="2024-01" db="EMBL/GenBank/DDBJ databases">
        <authorList>
            <person name="Coelho M.A."/>
            <person name="David-Palma M."/>
            <person name="Shea T."/>
            <person name="Sun S."/>
            <person name="Cuomo C.A."/>
            <person name="Heitman J."/>
        </authorList>
    </citation>
    <scope>NUCLEOTIDE SEQUENCE</scope>
    <source>
        <strain evidence="2">CBS 7841</strain>
    </source>
</reference>
<dbReference type="GeneID" id="91089719"/>
<dbReference type="KEGG" id="cdep:91089719"/>
<dbReference type="Proteomes" id="UP000094043">
    <property type="component" value="Chromosome 7"/>
</dbReference>